<dbReference type="PROSITE" id="PS00028">
    <property type="entry name" value="ZINC_FINGER_C2H2_1"/>
    <property type="match status" value="1"/>
</dbReference>
<comment type="similarity">
    <text evidence="2">Belongs to the krueppel C2H2-type zinc-finger protein family.</text>
</comment>
<sequence length="242" mass="28059">MDLNSELPDSRPRDVAMDFTQREWGCLQPTQKALYWDMTLENFKNLVCLGLTFSKPCVICQLEQGDAPWGPEGDAPRIDDADQESKAETKQSFPKLGLHVEKSSQKRLTMDGLCGSELDREYNECGKAFRWKTQLSQHQRIHTGEKPYECNECGKVFCHNMQLTQYQRIHTGEQPYECPECGKTFCQNTHLTEHQRIHTGEKLYECDKWGKAFSWSTQLTGHQRIHSEDKPYEHNECGKTFC</sequence>
<evidence type="ECO:0000256" key="14">
    <source>
        <dbReference type="SAM" id="MobiDB-lite"/>
    </source>
</evidence>
<dbReference type="SUPFAM" id="SSF109640">
    <property type="entry name" value="KRAB domain (Kruppel-associated box)"/>
    <property type="match status" value="1"/>
</dbReference>
<evidence type="ECO:0000256" key="1">
    <source>
        <dbReference type="ARBA" id="ARBA00004123"/>
    </source>
</evidence>
<keyword evidence="4" id="KW-0479">Metal-binding</keyword>
<keyword evidence="5" id="KW-0677">Repeat</keyword>
<dbReference type="GO" id="GO:0005634">
    <property type="term" value="C:nucleus"/>
    <property type="evidence" value="ECO:0007669"/>
    <property type="project" value="TreeGrafter"/>
</dbReference>
<keyword evidence="18" id="KW-1185">Reference proteome</keyword>
<dbReference type="OMA" id="DREYNEC"/>
<keyword evidence="11" id="KW-0804">Transcription</keyword>
<reference evidence="17" key="2">
    <citation type="submission" date="2025-08" db="UniProtKB">
        <authorList>
            <consortium name="Ensembl"/>
        </authorList>
    </citation>
    <scope>IDENTIFICATION</scope>
</reference>
<evidence type="ECO:0000259" key="16">
    <source>
        <dbReference type="PROSITE" id="PS50805"/>
    </source>
</evidence>
<evidence type="ECO:0000256" key="2">
    <source>
        <dbReference type="ARBA" id="ARBA00006991"/>
    </source>
</evidence>
<dbReference type="Gene3D" id="3.30.160.60">
    <property type="entry name" value="Classic Zinc Finger"/>
    <property type="match status" value="4"/>
</dbReference>
<dbReference type="PROSITE" id="PS50805">
    <property type="entry name" value="KRAB"/>
    <property type="match status" value="1"/>
</dbReference>
<dbReference type="InterPro" id="IPR036236">
    <property type="entry name" value="Znf_C2H2_sf"/>
</dbReference>
<dbReference type="PROSITE" id="PS50157">
    <property type="entry name" value="ZINC_FINGER_C2H2_2"/>
    <property type="match status" value="4"/>
</dbReference>
<dbReference type="InterPro" id="IPR001909">
    <property type="entry name" value="KRAB"/>
</dbReference>
<proteinExistence type="inferred from homology"/>
<dbReference type="InterPro" id="IPR013087">
    <property type="entry name" value="Znf_C2H2_type"/>
</dbReference>
<keyword evidence="6 13" id="KW-0863">Zinc-finger</keyword>
<evidence type="ECO:0000256" key="3">
    <source>
        <dbReference type="ARBA" id="ARBA00022499"/>
    </source>
</evidence>
<evidence type="ECO:0000256" key="7">
    <source>
        <dbReference type="ARBA" id="ARBA00022833"/>
    </source>
</evidence>
<comment type="subcellular location">
    <subcellularLocation>
        <location evidence="1">Nucleus</location>
    </subcellularLocation>
</comment>
<feature type="domain" description="C2H2-type" evidence="15">
    <location>
        <begin position="176"/>
        <end position="203"/>
    </location>
</feature>
<feature type="domain" description="C2H2-type" evidence="15">
    <location>
        <begin position="204"/>
        <end position="231"/>
    </location>
</feature>
<dbReference type="PANTHER" id="PTHR24381">
    <property type="entry name" value="ZINC FINGER PROTEIN"/>
    <property type="match status" value="1"/>
</dbReference>
<dbReference type="Ensembl" id="ENSVURT00010033034.1">
    <property type="protein sequence ID" value="ENSVURP00010028990.1"/>
    <property type="gene ID" value="ENSVURG00010022210.1"/>
</dbReference>
<evidence type="ECO:0000256" key="10">
    <source>
        <dbReference type="ARBA" id="ARBA00023125"/>
    </source>
</evidence>
<dbReference type="GO" id="GO:0000977">
    <property type="term" value="F:RNA polymerase II transcription regulatory region sequence-specific DNA binding"/>
    <property type="evidence" value="ECO:0007669"/>
    <property type="project" value="TreeGrafter"/>
</dbReference>
<keyword evidence="9" id="KW-0805">Transcription regulation</keyword>
<keyword evidence="12" id="KW-0539">Nucleus</keyword>
<feature type="domain" description="KRAB" evidence="16">
    <location>
        <begin position="10"/>
        <end position="81"/>
    </location>
</feature>
<dbReference type="SUPFAM" id="SSF57667">
    <property type="entry name" value="beta-beta-alpha zinc fingers"/>
    <property type="match status" value="2"/>
</dbReference>
<reference evidence="18" key="1">
    <citation type="submission" date="2018-12" db="EMBL/GenBank/DDBJ databases">
        <authorList>
            <person name="Yazar S."/>
        </authorList>
    </citation>
    <scope>NUCLEOTIDE SEQUENCE [LARGE SCALE GENOMIC DNA]</scope>
</reference>
<dbReference type="Proteomes" id="UP000314987">
    <property type="component" value="Unassembled WGS sequence"/>
</dbReference>
<keyword evidence="8" id="KW-0832">Ubl conjugation</keyword>
<evidence type="ECO:0000256" key="12">
    <source>
        <dbReference type="ARBA" id="ARBA00023242"/>
    </source>
</evidence>
<evidence type="ECO:0000256" key="13">
    <source>
        <dbReference type="PROSITE-ProRule" id="PRU00042"/>
    </source>
</evidence>
<evidence type="ECO:0000313" key="18">
    <source>
        <dbReference type="Proteomes" id="UP000314987"/>
    </source>
</evidence>
<keyword evidence="7" id="KW-0862">Zinc</keyword>
<evidence type="ECO:0000259" key="15">
    <source>
        <dbReference type="PROSITE" id="PS50157"/>
    </source>
</evidence>
<evidence type="ECO:0000256" key="5">
    <source>
        <dbReference type="ARBA" id="ARBA00022737"/>
    </source>
</evidence>
<dbReference type="InterPro" id="IPR036051">
    <property type="entry name" value="KRAB_dom_sf"/>
</dbReference>
<accession>A0A4X2M616</accession>
<evidence type="ECO:0000256" key="8">
    <source>
        <dbReference type="ARBA" id="ARBA00022843"/>
    </source>
</evidence>
<dbReference type="Pfam" id="PF01352">
    <property type="entry name" value="KRAB"/>
    <property type="match status" value="1"/>
</dbReference>
<evidence type="ECO:0000313" key="17">
    <source>
        <dbReference type="Ensembl" id="ENSVURP00010028990.1"/>
    </source>
</evidence>
<feature type="region of interest" description="Disordered" evidence="14">
    <location>
        <begin position="69"/>
        <end position="91"/>
    </location>
</feature>
<protein>
    <submittedName>
        <fullName evidence="17">Uncharacterized protein</fullName>
    </submittedName>
</protein>
<evidence type="ECO:0000256" key="4">
    <source>
        <dbReference type="ARBA" id="ARBA00022723"/>
    </source>
</evidence>
<dbReference type="Pfam" id="PF00096">
    <property type="entry name" value="zf-C2H2"/>
    <property type="match status" value="2"/>
</dbReference>
<dbReference type="GeneTree" id="ENSGT00950000182890"/>
<feature type="domain" description="C2H2-type" evidence="15">
    <location>
        <begin position="112"/>
        <end position="147"/>
    </location>
</feature>
<keyword evidence="3" id="KW-1017">Isopeptide bond</keyword>
<keyword evidence="10" id="KW-0238">DNA-binding</keyword>
<feature type="domain" description="C2H2-type" evidence="15">
    <location>
        <begin position="148"/>
        <end position="175"/>
    </location>
</feature>
<dbReference type="AlphaFoldDB" id="A0A4X2M616"/>
<dbReference type="PANTHER" id="PTHR24381:SF435">
    <property type="entry name" value="ZINC FINGER PROTEIN 59"/>
    <property type="match status" value="1"/>
</dbReference>
<dbReference type="GO" id="GO:0008270">
    <property type="term" value="F:zinc ion binding"/>
    <property type="evidence" value="ECO:0007669"/>
    <property type="project" value="UniProtKB-KW"/>
</dbReference>
<evidence type="ECO:0000256" key="11">
    <source>
        <dbReference type="ARBA" id="ARBA00023163"/>
    </source>
</evidence>
<evidence type="ECO:0000256" key="6">
    <source>
        <dbReference type="ARBA" id="ARBA00022771"/>
    </source>
</evidence>
<reference evidence="17" key="3">
    <citation type="submission" date="2025-09" db="UniProtKB">
        <authorList>
            <consortium name="Ensembl"/>
        </authorList>
    </citation>
    <scope>IDENTIFICATION</scope>
</reference>
<evidence type="ECO:0000256" key="9">
    <source>
        <dbReference type="ARBA" id="ARBA00023015"/>
    </source>
</evidence>
<organism evidence="17 18">
    <name type="scientific">Vombatus ursinus</name>
    <name type="common">Common wombat</name>
    <dbReference type="NCBI Taxonomy" id="29139"/>
    <lineage>
        <taxon>Eukaryota</taxon>
        <taxon>Metazoa</taxon>
        <taxon>Chordata</taxon>
        <taxon>Craniata</taxon>
        <taxon>Vertebrata</taxon>
        <taxon>Euteleostomi</taxon>
        <taxon>Mammalia</taxon>
        <taxon>Metatheria</taxon>
        <taxon>Diprotodontia</taxon>
        <taxon>Vombatidae</taxon>
        <taxon>Vombatus</taxon>
    </lineage>
</organism>
<dbReference type="SMART" id="SM00355">
    <property type="entry name" value="ZnF_C2H2"/>
    <property type="match status" value="4"/>
</dbReference>
<dbReference type="GO" id="GO:0000981">
    <property type="term" value="F:DNA-binding transcription factor activity, RNA polymerase II-specific"/>
    <property type="evidence" value="ECO:0007669"/>
    <property type="project" value="TreeGrafter"/>
</dbReference>
<name>A0A4X2M616_VOMUR</name>
<dbReference type="SMART" id="SM00349">
    <property type="entry name" value="KRAB"/>
    <property type="match status" value="1"/>
</dbReference>
<feature type="compositionally biased region" description="Basic and acidic residues" evidence="14">
    <location>
        <begin position="74"/>
        <end position="89"/>
    </location>
</feature>
<dbReference type="Gene3D" id="6.10.140.140">
    <property type="match status" value="1"/>
</dbReference>
<dbReference type="CDD" id="cd07765">
    <property type="entry name" value="KRAB_A-box"/>
    <property type="match status" value="1"/>
</dbReference>